<dbReference type="EMBL" id="VTFY01000001">
    <property type="protein sequence ID" value="MRX81096.1"/>
    <property type="molecule type" value="Genomic_DNA"/>
</dbReference>
<comment type="caution">
    <text evidence="1">The sequence shown here is derived from an EMBL/GenBank/DDBJ whole genome shotgun (WGS) entry which is preliminary data.</text>
</comment>
<sequence length="379" mass="42332">MQPIQQYLHSGSQEESNWRSVILFGKNAASYKFALAQALIDLAKQGKDSVTLEQLAQPYTAHLCEHVRKSPKQATSRSSKFIDACAGYADGKIAYDDLIASTVQLGFNNVLDAFHIVNQQEVPIRFFEKDFERGNKRIVLTDEAFKLATSSEVSNILQETESRWNLVETAWQLGVGSGLLDIGYDEEGEIITALDKNRRRNVTSARGALNGYQKGSCFYCFSGVNAADGSELQGKHPNILSSNASSRYEYAVVSLEQPIKNSRTAPLCDVDHFFPHVLGRVVRDTNFDGVWNLVLACPDCNRGEGGKFARIPILSYLERLHRRNEYLITSHHPLRETIIAQTGANSQERWKFLCHVDKIATDLLPGARWSTEQLAGAVF</sequence>
<evidence type="ECO:0000313" key="2">
    <source>
        <dbReference type="Proteomes" id="UP000438093"/>
    </source>
</evidence>
<name>A0A6N7RIN2_9ACTN</name>
<evidence type="ECO:0000313" key="1">
    <source>
        <dbReference type="EMBL" id="MRX81096.1"/>
    </source>
</evidence>
<dbReference type="Proteomes" id="UP000438093">
    <property type="component" value="Unassembled WGS sequence"/>
</dbReference>
<keyword evidence="1" id="KW-0540">Nuclease</keyword>
<dbReference type="Gene3D" id="1.10.30.50">
    <property type="match status" value="1"/>
</dbReference>
<dbReference type="RefSeq" id="WP_154332003.1">
    <property type="nucleotide sequence ID" value="NZ_VTFY01000001.1"/>
</dbReference>
<gene>
    <name evidence="1" type="ORF">GJG86_01075</name>
</gene>
<keyword evidence="2" id="KW-1185">Reference proteome</keyword>
<reference evidence="2" key="1">
    <citation type="submission" date="2019-08" db="EMBL/GenBank/DDBJ databases">
        <title>Arthrobacter sp. nov., isolated from plateau pika and Tibetan wild ass.</title>
        <authorList>
            <person name="Ge Y."/>
        </authorList>
    </citation>
    <scope>NUCLEOTIDE SEQUENCE [LARGE SCALE GENOMIC DNA]</scope>
    <source>
        <strain evidence="2">HF-4214</strain>
    </source>
</reference>
<keyword evidence="1" id="KW-0378">Hydrolase</keyword>
<protein>
    <submittedName>
        <fullName evidence="1">HNH endonuclease</fullName>
    </submittedName>
</protein>
<dbReference type="GO" id="GO:0004519">
    <property type="term" value="F:endonuclease activity"/>
    <property type="evidence" value="ECO:0007669"/>
    <property type="project" value="UniProtKB-KW"/>
</dbReference>
<dbReference type="AlphaFoldDB" id="A0A6N7RIN2"/>
<accession>A0A6N7RIN2</accession>
<proteinExistence type="predicted"/>
<organism evidence="1 2">
    <name type="scientific">Eggerthella guodeyinii</name>
    <dbReference type="NCBI Taxonomy" id="2690837"/>
    <lineage>
        <taxon>Bacteria</taxon>
        <taxon>Bacillati</taxon>
        <taxon>Actinomycetota</taxon>
        <taxon>Coriobacteriia</taxon>
        <taxon>Eggerthellales</taxon>
        <taxon>Eggerthellaceae</taxon>
        <taxon>Eggerthella</taxon>
    </lineage>
</organism>
<keyword evidence="1" id="KW-0255">Endonuclease</keyword>